<dbReference type="InterPro" id="IPR023005">
    <property type="entry name" value="Nucleoside_diP_kinase_AS"/>
</dbReference>
<keyword evidence="6" id="KW-0418">Kinase</keyword>
<dbReference type="EC" id="2.7.4.6" evidence="3"/>
<dbReference type="InterPro" id="IPR034907">
    <property type="entry name" value="NDK-like_dom"/>
</dbReference>
<dbReference type="Gene3D" id="3.30.70.141">
    <property type="entry name" value="Nucleoside diphosphate kinase-like domain"/>
    <property type="match status" value="2"/>
</dbReference>
<dbReference type="AlphaFoldDB" id="A0A0F9WBH0"/>
<dbReference type="InterPro" id="IPR036850">
    <property type="entry name" value="NDK-like_dom_sf"/>
</dbReference>
<name>A0A0F9WBH0_9ZZZZ</name>
<accession>A0A0F9WBH0</accession>
<evidence type="ECO:0000313" key="10">
    <source>
        <dbReference type="EMBL" id="KKN83136.1"/>
    </source>
</evidence>
<dbReference type="SMART" id="SM00562">
    <property type="entry name" value="NDK"/>
    <property type="match status" value="1"/>
</dbReference>
<dbReference type="GO" id="GO:0004550">
    <property type="term" value="F:nucleoside diphosphate kinase activity"/>
    <property type="evidence" value="ECO:0007669"/>
    <property type="project" value="UniProtKB-EC"/>
</dbReference>
<dbReference type="PROSITE" id="PS00469">
    <property type="entry name" value="NDPK"/>
    <property type="match status" value="1"/>
</dbReference>
<evidence type="ECO:0000256" key="5">
    <source>
        <dbReference type="ARBA" id="ARBA00022741"/>
    </source>
</evidence>
<dbReference type="Pfam" id="PF00334">
    <property type="entry name" value="NDK"/>
    <property type="match status" value="1"/>
</dbReference>
<evidence type="ECO:0000256" key="2">
    <source>
        <dbReference type="ARBA" id="ARBA00008142"/>
    </source>
</evidence>
<evidence type="ECO:0000256" key="7">
    <source>
        <dbReference type="ARBA" id="ARBA00022840"/>
    </source>
</evidence>
<evidence type="ECO:0000259" key="9">
    <source>
        <dbReference type="SMART" id="SM00562"/>
    </source>
</evidence>
<protein>
    <recommendedName>
        <fullName evidence="3">nucleoside-diphosphate kinase</fullName>
        <ecNumber evidence="3">2.7.4.6</ecNumber>
    </recommendedName>
</protein>
<keyword evidence="4" id="KW-0808">Transferase</keyword>
<dbReference type="GO" id="GO:0005524">
    <property type="term" value="F:ATP binding"/>
    <property type="evidence" value="ECO:0007669"/>
    <property type="project" value="UniProtKB-KW"/>
</dbReference>
<organism evidence="10">
    <name type="scientific">marine sediment metagenome</name>
    <dbReference type="NCBI Taxonomy" id="412755"/>
    <lineage>
        <taxon>unclassified sequences</taxon>
        <taxon>metagenomes</taxon>
        <taxon>ecological metagenomes</taxon>
    </lineage>
</organism>
<evidence type="ECO:0000256" key="3">
    <source>
        <dbReference type="ARBA" id="ARBA00012966"/>
    </source>
</evidence>
<comment type="similarity">
    <text evidence="2">Belongs to the NDK family.</text>
</comment>
<sequence length="389" mass="43628">MTDQLAYALITPYSLFKSRTGGIIGRLLACPELDLVATRMYVLSDAFLDRYREILCPAATEPAIRQAWQDYIDRSLRQRNPWGYLPRCMFMLFRGDNAVQRLKEDVIGGFTDQPLGDTVRGTFGDFIRDDTGHIHYFEPAVITCPIPDLNNDHLKLFADYALSDGGVLTGRIDYDTPPQVSLVMLKPDNFYRPSRRPGNIIDTFSLTGLRIVAAKLFGMTVAQGEQFYGPLKDIFVDRLRFLVSNTAYDRLQDAFDFDFTRDDADAIADRLAERNATTEFNKIVEYMTGVHPESIDPQDKSTAGEARCLALLYEGPDAIEKIRTVLGSTDPSKAEPGTVRSDFGRDLMRNGAHASDSPENALRERNIVGLAETETDTCDVKEMIDAYLA</sequence>
<comment type="cofactor">
    <cofactor evidence="1">
        <name>Mg(2+)</name>
        <dbReference type="ChEBI" id="CHEBI:18420"/>
    </cofactor>
</comment>
<feature type="domain" description="Nucleoside diphosphate kinase-like" evidence="9">
    <location>
        <begin position="178"/>
        <end position="369"/>
    </location>
</feature>
<reference evidence="10" key="1">
    <citation type="journal article" date="2015" name="Nature">
        <title>Complex archaea that bridge the gap between prokaryotes and eukaryotes.</title>
        <authorList>
            <person name="Spang A."/>
            <person name="Saw J.H."/>
            <person name="Jorgensen S.L."/>
            <person name="Zaremba-Niedzwiedzka K."/>
            <person name="Martijn J."/>
            <person name="Lind A.E."/>
            <person name="van Eijk R."/>
            <person name="Schleper C."/>
            <person name="Guy L."/>
            <person name="Ettema T.J."/>
        </authorList>
    </citation>
    <scope>NUCLEOTIDE SEQUENCE</scope>
</reference>
<dbReference type="PROSITE" id="PS51374">
    <property type="entry name" value="NDPK_LIKE"/>
    <property type="match status" value="1"/>
</dbReference>
<comment type="caution">
    <text evidence="10">The sequence shown here is derived from an EMBL/GenBank/DDBJ whole genome shotgun (WGS) entry which is preliminary data.</text>
</comment>
<evidence type="ECO:0000256" key="1">
    <source>
        <dbReference type="ARBA" id="ARBA00001946"/>
    </source>
</evidence>
<gene>
    <name evidence="10" type="ORF">LCGC14_0302500</name>
</gene>
<evidence type="ECO:0000256" key="6">
    <source>
        <dbReference type="ARBA" id="ARBA00022777"/>
    </source>
</evidence>
<evidence type="ECO:0000256" key="8">
    <source>
        <dbReference type="SAM" id="MobiDB-lite"/>
    </source>
</evidence>
<dbReference type="SUPFAM" id="SSF54919">
    <property type="entry name" value="Nucleoside diphosphate kinase, NDK"/>
    <property type="match status" value="2"/>
</dbReference>
<dbReference type="EMBL" id="LAZR01000190">
    <property type="protein sequence ID" value="KKN83136.1"/>
    <property type="molecule type" value="Genomic_DNA"/>
</dbReference>
<dbReference type="PANTHER" id="PTHR11349">
    <property type="entry name" value="NUCLEOSIDE DIPHOSPHATE KINASE"/>
    <property type="match status" value="1"/>
</dbReference>
<keyword evidence="7" id="KW-0067">ATP-binding</keyword>
<feature type="region of interest" description="Disordered" evidence="8">
    <location>
        <begin position="328"/>
        <end position="359"/>
    </location>
</feature>
<proteinExistence type="inferred from homology"/>
<evidence type="ECO:0000256" key="4">
    <source>
        <dbReference type="ARBA" id="ARBA00022679"/>
    </source>
</evidence>
<keyword evidence="5" id="KW-0547">Nucleotide-binding</keyword>